<protein>
    <recommendedName>
        <fullName evidence="1">DUF659 domain-containing protein</fullName>
    </recommendedName>
</protein>
<evidence type="ECO:0000313" key="2">
    <source>
        <dbReference type="EMBL" id="KAB2606075.1"/>
    </source>
</evidence>
<accession>A0A5N5FSH6</accession>
<organism evidence="2 3">
    <name type="scientific">Pyrus ussuriensis x Pyrus communis</name>
    <dbReference type="NCBI Taxonomy" id="2448454"/>
    <lineage>
        <taxon>Eukaryota</taxon>
        <taxon>Viridiplantae</taxon>
        <taxon>Streptophyta</taxon>
        <taxon>Embryophyta</taxon>
        <taxon>Tracheophyta</taxon>
        <taxon>Spermatophyta</taxon>
        <taxon>Magnoliopsida</taxon>
        <taxon>eudicotyledons</taxon>
        <taxon>Gunneridae</taxon>
        <taxon>Pentapetalae</taxon>
        <taxon>rosids</taxon>
        <taxon>fabids</taxon>
        <taxon>Rosales</taxon>
        <taxon>Rosaceae</taxon>
        <taxon>Amygdaloideae</taxon>
        <taxon>Maleae</taxon>
        <taxon>Pyrus</taxon>
    </lineage>
</organism>
<dbReference type="AlphaFoldDB" id="A0A5N5FSH6"/>
<dbReference type="PANTHER" id="PTHR32166">
    <property type="entry name" value="OSJNBA0013A04.12 PROTEIN"/>
    <property type="match status" value="1"/>
</dbReference>
<sequence>MRVGTPVCLEGNFESRCPAAQVDQCLARWAYEACIPFHAIDNDNFKTFVEAVGQFSPIYQRPSQYDLREPLLKEEECSSEEHTGEYNFEYVDKCIKEIGPQNVVQVVTDNASNNMAAVTKMLEKRPHMFKGVIEKAKAFTIFIYAHHKTLALMRKDIVRPGVIRFATSFLTLQSLVDKKKDLRIMVTSDEWEQCKHSKSTKGKVAYAIMVNAQFWNGVSLCLRAFEPLFKVLRLVDGDKKPSMGFLYEELQKVRNEIKEALKNNEPNYRPIIQIIDEKAHDRLDGPLHLAADFLNPFYFFKDPSIQHDSLVLDTMFTCVEKFFPDDFEVQNRVINIEMPKYKKKDGGFGRHLAEIGCVQNDDNYDPGMILIE</sequence>
<dbReference type="InterPro" id="IPR007021">
    <property type="entry name" value="DUF659"/>
</dbReference>
<dbReference type="Proteomes" id="UP000327157">
    <property type="component" value="Chromosome 11"/>
</dbReference>
<name>A0A5N5FSH6_9ROSA</name>
<reference evidence="2 3" key="3">
    <citation type="submission" date="2019-11" db="EMBL/GenBank/DDBJ databases">
        <title>A de novo genome assembly of a pear dwarfing rootstock.</title>
        <authorList>
            <person name="Wang F."/>
            <person name="Wang J."/>
            <person name="Li S."/>
            <person name="Zhang Y."/>
            <person name="Fang M."/>
            <person name="Ma L."/>
            <person name="Zhao Y."/>
            <person name="Jiang S."/>
        </authorList>
    </citation>
    <scope>NUCLEOTIDE SEQUENCE [LARGE SCALE GENOMIC DNA]</scope>
    <source>
        <strain evidence="2">S2</strain>
        <tissue evidence="2">Leaf</tissue>
    </source>
</reference>
<dbReference type="OrthoDB" id="2012664at2759"/>
<reference evidence="3" key="2">
    <citation type="submission" date="2019-10" db="EMBL/GenBank/DDBJ databases">
        <title>A de novo genome assembly of a pear dwarfing rootstock.</title>
        <authorList>
            <person name="Wang F."/>
            <person name="Wang J."/>
            <person name="Li S."/>
            <person name="Zhang Y."/>
            <person name="Fang M."/>
            <person name="Ma L."/>
            <person name="Zhao Y."/>
            <person name="Jiang S."/>
        </authorList>
    </citation>
    <scope>NUCLEOTIDE SEQUENCE [LARGE SCALE GENOMIC DNA]</scope>
</reference>
<keyword evidence="3" id="KW-1185">Reference proteome</keyword>
<dbReference type="SUPFAM" id="SSF53098">
    <property type="entry name" value="Ribonuclease H-like"/>
    <property type="match status" value="1"/>
</dbReference>
<dbReference type="EMBL" id="SMOL01000559">
    <property type="protein sequence ID" value="KAB2606075.1"/>
    <property type="molecule type" value="Genomic_DNA"/>
</dbReference>
<proteinExistence type="predicted"/>
<evidence type="ECO:0000259" key="1">
    <source>
        <dbReference type="Pfam" id="PF04937"/>
    </source>
</evidence>
<dbReference type="PANTHER" id="PTHR32166:SF74">
    <property type="entry name" value="OS05G0256350 PROTEIN"/>
    <property type="match status" value="1"/>
</dbReference>
<dbReference type="InterPro" id="IPR012337">
    <property type="entry name" value="RNaseH-like_sf"/>
</dbReference>
<feature type="domain" description="DUF659" evidence="1">
    <location>
        <begin position="76"/>
        <end position="130"/>
    </location>
</feature>
<evidence type="ECO:0000313" key="3">
    <source>
        <dbReference type="Proteomes" id="UP000327157"/>
    </source>
</evidence>
<dbReference type="Pfam" id="PF04937">
    <property type="entry name" value="DUF659"/>
    <property type="match status" value="1"/>
</dbReference>
<reference evidence="2 3" key="1">
    <citation type="submission" date="2019-09" db="EMBL/GenBank/DDBJ databases">
        <authorList>
            <person name="Ou C."/>
        </authorList>
    </citation>
    <scope>NUCLEOTIDE SEQUENCE [LARGE SCALE GENOMIC DNA]</scope>
    <source>
        <strain evidence="2">S2</strain>
        <tissue evidence="2">Leaf</tissue>
    </source>
</reference>
<comment type="caution">
    <text evidence="2">The sequence shown here is derived from an EMBL/GenBank/DDBJ whole genome shotgun (WGS) entry which is preliminary data.</text>
</comment>
<gene>
    <name evidence="2" type="ORF">D8674_005792</name>
</gene>